<dbReference type="AlphaFoldDB" id="A0A8E2ET14"/>
<name>A0A8E2ET14_9PEZI</name>
<dbReference type="InterPro" id="IPR056884">
    <property type="entry name" value="NPHP3-like_N"/>
</dbReference>
<gene>
    <name evidence="4" type="ORF">AOQ84DRAFT_368031</name>
</gene>
<keyword evidence="5" id="KW-1185">Reference proteome</keyword>
<dbReference type="PANTHER" id="PTHR10039:SF5">
    <property type="entry name" value="NACHT DOMAIN-CONTAINING PROTEIN"/>
    <property type="match status" value="1"/>
</dbReference>
<evidence type="ECO:0000256" key="1">
    <source>
        <dbReference type="ARBA" id="ARBA00022737"/>
    </source>
</evidence>
<protein>
    <recommendedName>
        <fullName evidence="6">NACHT domain-containing protein</fullName>
    </recommendedName>
</protein>
<organism evidence="4 5">
    <name type="scientific">Glonium stellatum</name>
    <dbReference type="NCBI Taxonomy" id="574774"/>
    <lineage>
        <taxon>Eukaryota</taxon>
        <taxon>Fungi</taxon>
        <taxon>Dikarya</taxon>
        <taxon>Ascomycota</taxon>
        <taxon>Pezizomycotina</taxon>
        <taxon>Dothideomycetes</taxon>
        <taxon>Pleosporomycetidae</taxon>
        <taxon>Gloniales</taxon>
        <taxon>Gloniaceae</taxon>
        <taxon>Glonium</taxon>
    </lineage>
</organism>
<dbReference type="InterPro" id="IPR027417">
    <property type="entry name" value="P-loop_NTPase"/>
</dbReference>
<dbReference type="InterPro" id="IPR056693">
    <property type="entry name" value="DUF7791"/>
</dbReference>
<evidence type="ECO:0000313" key="5">
    <source>
        <dbReference type="Proteomes" id="UP000250140"/>
    </source>
</evidence>
<feature type="domain" description="DUF7791" evidence="3">
    <location>
        <begin position="376"/>
        <end position="513"/>
    </location>
</feature>
<proteinExistence type="predicted"/>
<dbReference type="Proteomes" id="UP000250140">
    <property type="component" value="Unassembled WGS sequence"/>
</dbReference>
<evidence type="ECO:0000259" key="3">
    <source>
        <dbReference type="Pfam" id="PF25053"/>
    </source>
</evidence>
<accession>A0A8E2ET14</accession>
<evidence type="ECO:0000313" key="4">
    <source>
        <dbReference type="EMBL" id="OCL03823.1"/>
    </source>
</evidence>
<dbReference type="OrthoDB" id="443402at2759"/>
<evidence type="ECO:0008006" key="6">
    <source>
        <dbReference type="Google" id="ProtNLM"/>
    </source>
</evidence>
<feature type="domain" description="Nephrocystin 3-like N-terminal" evidence="2">
    <location>
        <begin position="120"/>
        <end position="266"/>
    </location>
</feature>
<dbReference type="Pfam" id="PF25053">
    <property type="entry name" value="DUF7791"/>
    <property type="match status" value="1"/>
</dbReference>
<keyword evidence="1" id="KW-0677">Repeat</keyword>
<dbReference type="Pfam" id="PF24883">
    <property type="entry name" value="NPHP3_N"/>
    <property type="match status" value="1"/>
</dbReference>
<dbReference type="SUPFAM" id="SSF52540">
    <property type="entry name" value="P-loop containing nucleoside triphosphate hydrolases"/>
    <property type="match status" value="1"/>
</dbReference>
<reference evidence="4 5" key="1">
    <citation type="journal article" date="2016" name="Nat. Commun.">
        <title>Ectomycorrhizal ecology is imprinted in the genome of the dominant symbiotic fungus Cenococcum geophilum.</title>
        <authorList>
            <consortium name="DOE Joint Genome Institute"/>
            <person name="Peter M."/>
            <person name="Kohler A."/>
            <person name="Ohm R.A."/>
            <person name="Kuo A."/>
            <person name="Krutzmann J."/>
            <person name="Morin E."/>
            <person name="Arend M."/>
            <person name="Barry K.W."/>
            <person name="Binder M."/>
            <person name="Choi C."/>
            <person name="Clum A."/>
            <person name="Copeland A."/>
            <person name="Grisel N."/>
            <person name="Haridas S."/>
            <person name="Kipfer T."/>
            <person name="LaButti K."/>
            <person name="Lindquist E."/>
            <person name="Lipzen A."/>
            <person name="Maire R."/>
            <person name="Meier B."/>
            <person name="Mihaltcheva S."/>
            <person name="Molinier V."/>
            <person name="Murat C."/>
            <person name="Poggeler S."/>
            <person name="Quandt C.A."/>
            <person name="Sperisen C."/>
            <person name="Tritt A."/>
            <person name="Tisserant E."/>
            <person name="Crous P.W."/>
            <person name="Henrissat B."/>
            <person name="Nehls U."/>
            <person name="Egli S."/>
            <person name="Spatafora J.W."/>
            <person name="Grigoriev I.V."/>
            <person name="Martin F.M."/>
        </authorList>
    </citation>
    <scope>NUCLEOTIDE SEQUENCE [LARGE SCALE GENOMIC DNA]</scope>
    <source>
        <strain evidence="4 5">CBS 207.34</strain>
    </source>
</reference>
<dbReference type="PANTHER" id="PTHR10039">
    <property type="entry name" value="AMELOGENIN"/>
    <property type="match status" value="1"/>
</dbReference>
<sequence length="737" mass="85043">MGKLYGGLEGSSKERLDRESFGKIGEATTTKQASFECYETMNVEGYLDSLYRGKPITPKDMMNMSEKMQDLSVSISTLATVGRTVASEQMLLESLHFKHMKARYAGIAQAHAKTYSWVFETGSGKSTLTKFICDHYRTKEELNKWAGEKKLVTAKYFFWNAGTKLQKSQEGLLQSLLFEILRKCPELIPTACCKWLESRPYQNEPDFWTRENLLHTFSQLMEQTDISARFCFIDGLDEYDGNHDELVKVLQSLAVSSDIKICLSSRPWYSFKDAFGQDLERLLKIEDLTREDIRLYVYSKFEESPRFREIKDIDLRYSELVTEIVDKAQGVFLWVFLVVRSLLQGLTYADRISDLQRRLGLLPPTLEDYFHHMLNSVEEVYREQIAQTFEVVLCATEPLSLITFSFLDEDDPDFAFHTKFQPMNDTEIHSRHEIMRRRLDGRCKGLLEVIQDNYNNWGIFFNYKVDFLHRSVRDFLLTRHMQQLLEDHLDFPFDPRIAIASALVAQLKSLPHFKEKDNGDDGPVYELLVQVMSYAKKLEMETNKSLFALLDEAGKAVYHPLSCWKWKRKNTAFLGFAIQHNLELGSAIWARFLAYLRTTCAWNGDRNFQKTVRLLVANGADLNFPLPDGFWVGSRIRTRTGSRTTPVESLFVTASYWIVSSKLSPEFPLEVVKGWMEMTQAKAFSVWQLVYKGLAEGARCPIPMESTSPLVICIHIGSLDVNDKTLVPLYDIRPQKS</sequence>
<dbReference type="EMBL" id="KV750672">
    <property type="protein sequence ID" value="OCL03823.1"/>
    <property type="molecule type" value="Genomic_DNA"/>
</dbReference>
<evidence type="ECO:0000259" key="2">
    <source>
        <dbReference type="Pfam" id="PF24883"/>
    </source>
</evidence>